<dbReference type="Gene3D" id="1.10.150.170">
    <property type="entry name" value="Putative methyltransferase TM0872, insert domain"/>
    <property type="match status" value="1"/>
</dbReference>
<dbReference type="RefSeq" id="WP_350332428.1">
    <property type="nucleotide sequence ID" value="NZ_CP054719.1"/>
</dbReference>
<dbReference type="HAMAP" id="MF_01007">
    <property type="entry name" value="16SrRNA_methyltr_H"/>
    <property type="match status" value="1"/>
</dbReference>
<dbReference type="GO" id="GO:0071424">
    <property type="term" value="F:rRNA (cytosine-N4-)-methyltransferase activity"/>
    <property type="evidence" value="ECO:0007669"/>
    <property type="project" value="UniProtKB-UniRule"/>
</dbReference>
<dbReference type="InterPro" id="IPR002903">
    <property type="entry name" value="RsmH"/>
</dbReference>
<evidence type="ECO:0000256" key="2">
    <source>
        <dbReference type="ARBA" id="ARBA00022552"/>
    </source>
</evidence>
<name>A0A7L9RST2_9PROT</name>
<sequence length="323" mass="35945">MNSDGVLHIPVLVHEATACLNLRSGGVYVDGTFGRGGYTKEILNHDTGVRVIGIDRDPSAEAAAIQLQNEFGDRFQFVKGVFSQIDEHLQALNCPTVDGIILDLGVSSPQLDEAERGFSFRQDGPLDMRMSQNGLTAETIVNTWSEGDLADVIFHYGGERLSRKVARAIIAARANKVIQTTLELADIVRSIVPRDRSSDIDGATRTFQAIRIAVNDELGELETFLKKAPDLLNQGGRLGIVSFHSLEDGCVKREFRKWCEPMHNSSRHLPNINVCEPNFKYVKRSGITAGDDEIKQNPRSRSARLRAVEKIPTDKQWEFETER</sequence>
<keyword evidence="5 6" id="KW-0949">S-adenosyl-L-methionine</keyword>
<comment type="similarity">
    <text evidence="1 6">Belongs to the methyltransferase superfamily. RsmH family.</text>
</comment>
<keyword evidence="8" id="KW-1185">Reference proteome</keyword>
<dbReference type="AlphaFoldDB" id="A0A7L9RST2"/>
<dbReference type="GO" id="GO:0070475">
    <property type="term" value="P:rRNA base methylation"/>
    <property type="evidence" value="ECO:0007669"/>
    <property type="project" value="UniProtKB-UniRule"/>
</dbReference>
<dbReference type="InterPro" id="IPR029063">
    <property type="entry name" value="SAM-dependent_MTases_sf"/>
</dbReference>
<dbReference type="SUPFAM" id="SSF81799">
    <property type="entry name" value="Putative methyltransferase TM0872, insert domain"/>
    <property type="match status" value="1"/>
</dbReference>
<evidence type="ECO:0000313" key="8">
    <source>
        <dbReference type="Proteomes" id="UP000594001"/>
    </source>
</evidence>
<comment type="catalytic activity">
    <reaction evidence="6">
        <text>cytidine(1402) in 16S rRNA + S-adenosyl-L-methionine = N(4)-methylcytidine(1402) in 16S rRNA + S-adenosyl-L-homocysteine + H(+)</text>
        <dbReference type="Rhea" id="RHEA:42928"/>
        <dbReference type="Rhea" id="RHEA-COMP:10286"/>
        <dbReference type="Rhea" id="RHEA-COMP:10287"/>
        <dbReference type="ChEBI" id="CHEBI:15378"/>
        <dbReference type="ChEBI" id="CHEBI:57856"/>
        <dbReference type="ChEBI" id="CHEBI:59789"/>
        <dbReference type="ChEBI" id="CHEBI:74506"/>
        <dbReference type="ChEBI" id="CHEBI:82748"/>
        <dbReference type="EC" id="2.1.1.199"/>
    </reaction>
</comment>
<feature type="binding site" evidence="6">
    <location>
        <position position="82"/>
    </location>
    <ligand>
        <name>S-adenosyl-L-methionine</name>
        <dbReference type="ChEBI" id="CHEBI:59789"/>
    </ligand>
</feature>
<keyword evidence="2 6" id="KW-0698">rRNA processing</keyword>
<dbReference type="EMBL" id="CP054719">
    <property type="protein sequence ID" value="QOL19683.1"/>
    <property type="molecule type" value="Genomic_DNA"/>
</dbReference>
<evidence type="ECO:0000256" key="5">
    <source>
        <dbReference type="ARBA" id="ARBA00022691"/>
    </source>
</evidence>
<evidence type="ECO:0000256" key="3">
    <source>
        <dbReference type="ARBA" id="ARBA00022603"/>
    </source>
</evidence>
<dbReference type="EC" id="2.1.1.199" evidence="6"/>
<evidence type="ECO:0000256" key="6">
    <source>
        <dbReference type="HAMAP-Rule" id="MF_01007"/>
    </source>
</evidence>
<evidence type="ECO:0000313" key="7">
    <source>
        <dbReference type="EMBL" id="QOL19683.1"/>
    </source>
</evidence>
<protein>
    <recommendedName>
        <fullName evidence="6">Ribosomal RNA small subunit methyltransferase H</fullName>
        <ecNumber evidence="6">2.1.1.199</ecNumber>
    </recommendedName>
    <alternativeName>
        <fullName evidence="6">16S rRNA m(4)C1402 methyltransferase</fullName>
    </alternativeName>
    <alternativeName>
        <fullName evidence="6">rRNA (cytosine-N(4)-)-methyltransferase RsmH</fullName>
    </alternativeName>
</protein>
<feature type="binding site" evidence="6">
    <location>
        <begin position="36"/>
        <end position="38"/>
    </location>
    <ligand>
        <name>S-adenosyl-L-methionine</name>
        <dbReference type="ChEBI" id="CHEBI:59789"/>
    </ligand>
</feature>
<organism evidence="7 8">
    <name type="scientific">Candidatus Bodocaedibacter vickermanii</name>
    <dbReference type="NCBI Taxonomy" id="2741701"/>
    <lineage>
        <taxon>Bacteria</taxon>
        <taxon>Pseudomonadati</taxon>
        <taxon>Pseudomonadota</taxon>
        <taxon>Alphaproteobacteria</taxon>
        <taxon>Holosporales</taxon>
        <taxon>Candidatus Paracaedibacteraceae</taxon>
        <taxon>Candidatus Bodocaedibacter</taxon>
    </lineage>
</organism>
<evidence type="ECO:0000256" key="4">
    <source>
        <dbReference type="ARBA" id="ARBA00022679"/>
    </source>
</evidence>
<gene>
    <name evidence="6 7" type="primary">rsmH</name>
    <name evidence="7" type="ORF">CPBP_00448</name>
</gene>
<evidence type="ECO:0000256" key="1">
    <source>
        <dbReference type="ARBA" id="ARBA00010396"/>
    </source>
</evidence>
<dbReference type="InterPro" id="IPR023397">
    <property type="entry name" value="SAM-dep_MeTrfase_MraW_recog"/>
</dbReference>
<comment type="subcellular location">
    <subcellularLocation>
        <location evidence="6">Cytoplasm</location>
    </subcellularLocation>
</comment>
<comment type="function">
    <text evidence="6">Specifically methylates the N4 position of cytidine in position 1402 (C1402) of 16S rRNA.</text>
</comment>
<dbReference type="SUPFAM" id="SSF53335">
    <property type="entry name" value="S-adenosyl-L-methionine-dependent methyltransferases"/>
    <property type="match status" value="1"/>
</dbReference>
<keyword evidence="6" id="KW-0963">Cytoplasm</keyword>
<feature type="binding site" evidence="6">
    <location>
        <position position="110"/>
    </location>
    <ligand>
        <name>S-adenosyl-L-methionine</name>
        <dbReference type="ChEBI" id="CHEBI:59789"/>
    </ligand>
</feature>
<dbReference type="PIRSF" id="PIRSF004486">
    <property type="entry name" value="MraW"/>
    <property type="match status" value="1"/>
</dbReference>
<accession>A0A7L9RST2</accession>
<keyword evidence="4 6" id="KW-0808">Transferase</keyword>
<feature type="binding site" evidence="6">
    <location>
        <position position="55"/>
    </location>
    <ligand>
        <name>S-adenosyl-L-methionine</name>
        <dbReference type="ChEBI" id="CHEBI:59789"/>
    </ligand>
</feature>
<dbReference type="PANTHER" id="PTHR11265">
    <property type="entry name" value="S-ADENOSYL-METHYLTRANSFERASE MRAW"/>
    <property type="match status" value="1"/>
</dbReference>
<dbReference type="Pfam" id="PF01795">
    <property type="entry name" value="Methyltransf_5"/>
    <property type="match status" value="1"/>
</dbReference>
<dbReference type="GO" id="GO:0005737">
    <property type="term" value="C:cytoplasm"/>
    <property type="evidence" value="ECO:0007669"/>
    <property type="project" value="UniProtKB-SubCell"/>
</dbReference>
<dbReference type="PANTHER" id="PTHR11265:SF0">
    <property type="entry name" value="12S RRNA N4-METHYLCYTIDINE METHYLTRANSFERASE"/>
    <property type="match status" value="1"/>
</dbReference>
<dbReference type="Proteomes" id="UP000594001">
    <property type="component" value="Chromosome"/>
</dbReference>
<dbReference type="KEGG" id="pbal:CPBP_00448"/>
<dbReference type="Gene3D" id="3.40.50.150">
    <property type="entry name" value="Vaccinia Virus protein VP39"/>
    <property type="match status" value="1"/>
</dbReference>
<proteinExistence type="inferred from homology"/>
<keyword evidence="3 6" id="KW-0489">Methyltransferase</keyword>
<dbReference type="NCBIfam" id="TIGR00006">
    <property type="entry name" value="16S rRNA (cytosine(1402)-N(4))-methyltransferase RsmH"/>
    <property type="match status" value="1"/>
</dbReference>
<reference evidence="7 8" key="1">
    <citation type="submission" date="2020-06" db="EMBL/GenBank/DDBJ databases">
        <title>The endosymbiont of the kinetoplastid Bodo saltans is a Paracaedibacter-like alpha-proteobacterium possessing a putative toxin-antitoxin system.</title>
        <authorList>
            <person name="Midha S."/>
            <person name="Rigden D.J."/>
            <person name="Siozios S."/>
            <person name="Hurst G.D.D."/>
            <person name="Jackson A.P."/>
        </authorList>
    </citation>
    <scope>NUCLEOTIDE SEQUENCE [LARGE SCALE GENOMIC DNA]</scope>
    <source>
        <strain evidence="7">Lake Konstanz</strain>
    </source>
</reference>
<feature type="binding site" evidence="6">
    <location>
        <position position="103"/>
    </location>
    <ligand>
        <name>S-adenosyl-L-methionine</name>
        <dbReference type="ChEBI" id="CHEBI:59789"/>
    </ligand>
</feature>